<reference evidence="1" key="1">
    <citation type="submission" date="2023-06" db="EMBL/GenBank/DDBJ databases">
        <title>lsaBGC provides a comprehensive framework for evolutionary analysis of biosynthetic gene clusters within focal taxa.</title>
        <authorList>
            <person name="Salamzade R."/>
            <person name="Sandstrom S."/>
            <person name="Kalan L.R."/>
        </authorList>
    </citation>
    <scope>NUCLEOTIDE SEQUENCE</scope>
    <source>
        <strain evidence="1">P3-SID899</strain>
    </source>
</reference>
<evidence type="ECO:0000313" key="1">
    <source>
        <dbReference type="EMBL" id="MCV7629786.1"/>
    </source>
</evidence>
<name>A0AAP3EST3_MICLU</name>
<proteinExistence type="predicted"/>
<dbReference type="RefSeq" id="WP_363739864.1">
    <property type="nucleotide sequence ID" value="NZ_JBFBLY010000016.1"/>
</dbReference>
<comment type="caution">
    <text evidence="1">The sequence shown here is derived from an EMBL/GenBank/DDBJ whole genome shotgun (WGS) entry which is preliminary data.</text>
</comment>
<dbReference type="PANTHER" id="PTHR30283:SF4">
    <property type="entry name" value="PEROXIDE STRESS RESISTANCE PROTEIN YAAA"/>
    <property type="match status" value="1"/>
</dbReference>
<dbReference type="InterPro" id="IPR005583">
    <property type="entry name" value="YaaA"/>
</dbReference>
<organism evidence="1 2">
    <name type="scientific">Micrococcus luteus</name>
    <name type="common">Micrococcus lysodeikticus</name>
    <dbReference type="NCBI Taxonomy" id="1270"/>
    <lineage>
        <taxon>Bacteria</taxon>
        <taxon>Bacillati</taxon>
        <taxon>Actinomycetota</taxon>
        <taxon>Actinomycetes</taxon>
        <taxon>Micrococcales</taxon>
        <taxon>Micrococcaceae</taxon>
        <taxon>Micrococcus</taxon>
    </lineage>
</organism>
<accession>A0AAP3EST3</accession>
<dbReference type="Proteomes" id="UP001205867">
    <property type="component" value="Unassembled WGS sequence"/>
</dbReference>
<dbReference type="PANTHER" id="PTHR30283">
    <property type="entry name" value="PEROXIDE STRESS RESPONSE PROTEIN YAAA"/>
    <property type="match status" value="1"/>
</dbReference>
<dbReference type="EMBL" id="JALXKZ020000036">
    <property type="protein sequence ID" value="MCV7629786.1"/>
    <property type="molecule type" value="Genomic_DNA"/>
</dbReference>
<evidence type="ECO:0000313" key="2">
    <source>
        <dbReference type="Proteomes" id="UP001205867"/>
    </source>
</evidence>
<dbReference type="Pfam" id="PF03883">
    <property type="entry name" value="H2O2_YaaD"/>
    <property type="match status" value="1"/>
</dbReference>
<dbReference type="GO" id="GO:0005829">
    <property type="term" value="C:cytosol"/>
    <property type="evidence" value="ECO:0007669"/>
    <property type="project" value="TreeGrafter"/>
</dbReference>
<dbReference type="GO" id="GO:0033194">
    <property type="term" value="P:response to hydroperoxide"/>
    <property type="evidence" value="ECO:0007669"/>
    <property type="project" value="TreeGrafter"/>
</dbReference>
<sequence length="265" mass="27223">MLILLPPSEGKTAPRSGAPLDLDALALADDAAVTDARADLLTRLAAVSAAPDALTTLGVGASLAGEVEANTRLASAPAAPGHRVFTGVLFDALDHVSLSAAAKRRARTSVLVFSALFGATALADRIPAFRLPVGAKLPGLPGLAAHWRPVVTPALDALAARDGGPVVDCRSGGYAAQWRAPAERTLAVDVFQLRDGERTVVSHFAKHTRGLVARALLEAGARETSTLDRVADVVARAGDGPGWEVELARPSGAKPGTLRVILPEG</sequence>
<dbReference type="AlphaFoldDB" id="A0AAP3EST3"/>
<protein>
    <submittedName>
        <fullName evidence="1">Peroxide stress protein YaaA</fullName>
    </submittedName>
</protein>
<gene>
    <name evidence="1" type="ORF">M3A82_010645</name>
</gene>